<dbReference type="Proteomes" id="UP000077852">
    <property type="component" value="Unassembled WGS sequence"/>
</dbReference>
<reference evidence="3 4" key="1">
    <citation type="submission" date="2016-03" db="EMBL/GenBank/DDBJ databases">
        <title>Genome sequence of Variovorax paradoxus KB5.</title>
        <authorList>
            <person name="Jeong H."/>
            <person name="Hong C.E."/>
            <person name="Jo S.H."/>
            <person name="Park J.M."/>
        </authorList>
    </citation>
    <scope>NUCLEOTIDE SEQUENCE [LARGE SCALE GENOMIC DNA]</scope>
    <source>
        <strain evidence="3 4">KB5</strain>
    </source>
</reference>
<proteinExistence type="predicted"/>
<feature type="domain" description="VanZ-like" evidence="2">
    <location>
        <begin position="31"/>
        <end position="96"/>
    </location>
</feature>
<dbReference type="AlphaFoldDB" id="A0AA91IAL4"/>
<accession>A0AA91IAL4</accession>
<evidence type="ECO:0000313" key="3">
    <source>
        <dbReference type="EMBL" id="OAK61535.1"/>
    </source>
</evidence>
<comment type="caution">
    <text evidence="3">The sequence shown here is derived from an EMBL/GenBank/DDBJ whole genome shotgun (WGS) entry which is preliminary data.</text>
</comment>
<dbReference type="NCBIfam" id="NF037970">
    <property type="entry name" value="vanZ_1"/>
    <property type="match status" value="1"/>
</dbReference>
<feature type="transmembrane region" description="Helical" evidence="1">
    <location>
        <begin position="31"/>
        <end position="59"/>
    </location>
</feature>
<dbReference type="EMBL" id="LVHG01000056">
    <property type="protein sequence ID" value="OAK61535.1"/>
    <property type="molecule type" value="Genomic_DNA"/>
</dbReference>
<evidence type="ECO:0000256" key="1">
    <source>
        <dbReference type="SAM" id="Phobius"/>
    </source>
</evidence>
<dbReference type="InterPro" id="IPR006976">
    <property type="entry name" value="VanZ-like"/>
</dbReference>
<evidence type="ECO:0000259" key="2">
    <source>
        <dbReference type="Pfam" id="PF04892"/>
    </source>
</evidence>
<keyword evidence="1" id="KW-0472">Membrane</keyword>
<evidence type="ECO:0000313" key="4">
    <source>
        <dbReference type="Proteomes" id="UP000077852"/>
    </source>
</evidence>
<sequence>MFVAMLVLLALSLAPPSPLMSGTGWDKSNHALAFAVLAVLGAWAWPGRALAVLAGLLAYGGLIEVLQSFTAHRFAEWGDLLADGVGLLLGQALVPWLGRGNSP</sequence>
<protein>
    <recommendedName>
        <fullName evidence="2">VanZ-like domain-containing protein</fullName>
    </recommendedName>
</protein>
<dbReference type="PANTHER" id="PTHR28008">
    <property type="entry name" value="DOMAIN PROTEIN, PUTATIVE (AFU_ORTHOLOGUE AFUA_3G10980)-RELATED"/>
    <property type="match status" value="1"/>
</dbReference>
<dbReference type="PANTHER" id="PTHR28008:SF1">
    <property type="entry name" value="DOMAIN PROTEIN, PUTATIVE (AFU_ORTHOLOGUE AFUA_3G10980)-RELATED"/>
    <property type="match status" value="1"/>
</dbReference>
<gene>
    <name evidence="3" type="ORF">A3K87_20755</name>
</gene>
<organism evidence="3 4">
    <name type="scientific">Variovorax paradoxus</name>
    <dbReference type="NCBI Taxonomy" id="34073"/>
    <lineage>
        <taxon>Bacteria</taxon>
        <taxon>Pseudomonadati</taxon>
        <taxon>Pseudomonadota</taxon>
        <taxon>Betaproteobacteria</taxon>
        <taxon>Burkholderiales</taxon>
        <taxon>Comamonadaceae</taxon>
        <taxon>Variovorax</taxon>
    </lineage>
</organism>
<name>A0AA91IAL4_VARPD</name>
<dbReference type="RefSeq" id="WP_081269355.1">
    <property type="nucleotide sequence ID" value="NZ_LVHG01000056.1"/>
</dbReference>
<dbReference type="Pfam" id="PF04892">
    <property type="entry name" value="VanZ"/>
    <property type="match status" value="1"/>
</dbReference>
<keyword evidence="1" id="KW-1133">Transmembrane helix</keyword>
<keyword evidence="1" id="KW-0812">Transmembrane</keyword>